<name>A0A7X2KZ70_9NEIS</name>
<sequence>MDLPLGRYVRAAHGLGDVAVITKEDTLSEKLSDGVLDETMYRFVDGAVLRYRVEQDEGNFDIEPEAAACLPCEISYQVLKHPEHGRITPERKRFTDSCRHLFWLKMQKQDKD</sequence>
<dbReference type="EMBL" id="WJXO01000001">
    <property type="protein sequence ID" value="MRN38913.1"/>
    <property type="molecule type" value="Genomic_DNA"/>
</dbReference>
<dbReference type="AlphaFoldDB" id="A0A7X2KZ70"/>
<dbReference type="Proteomes" id="UP000486297">
    <property type="component" value="Unassembled WGS sequence"/>
</dbReference>
<accession>A0A7X2KZ70</accession>
<reference evidence="1" key="1">
    <citation type="journal article" name="Emerg. Infect. Dis.">
        <title>Two cases of a newly characterized neisseria species.</title>
        <authorList>
            <person name="Mustapha M."/>
            <person name="Lemos A.P.S."/>
            <person name="Harrison L.H."/>
            <person name="Vantyne D."/>
            <person name="Sacchi C.T."/>
        </authorList>
    </citation>
    <scope>NUCLEOTIDE SEQUENCE</scope>
    <source>
        <strain evidence="1">N.95.16</strain>
    </source>
</reference>
<protein>
    <submittedName>
        <fullName evidence="1">Uncharacterized protein</fullName>
    </submittedName>
</protein>
<organism evidence="1 2">
    <name type="scientific">Neisseria brasiliensis</name>
    <dbReference type="NCBI Taxonomy" id="2666100"/>
    <lineage>
        <taxon>Bacteria</taxon>
        <taxon>Pseudomonadati</taxon>
        <taxon>Pseudomonadota</taxon>
        <taxon>Betaproteobacteria</taxon>
        <taxon>Neisseriales</taxon>
        <taxon>Neisseriaceae</taxon>
        <taxon>Neisseria</taxon>
    </lineage>
</organism>
<comment type="caution">
    <text evidence="1">The sequence shown here is derived from an EMBL/GenBank/DDBJ whole genome shotgun (WGS) entry which is preliminary data.</text>
</comment>
<evidence type="ECO:0000313" key="2">
    <source>
        <dbReference type="Proteomes" id="UP000486297"/>
    </source>
</evidence>
<proteinExistence type="predicted"/>
<dbReference type="RefSeq" id="WP_095501666.1">
    <property type="nucleotide sequence ID" value="NZ_WJXO01000001.1"/>
</dbReference>
<evidence type="ECO:0000313" key="1">
    <source>
        <dbReference type="EMBL" id="MRN38913.1"/>
    </source>
</evidence>
<keyword evidence="2" id="KW-1185">Reference proteome</keyword>
<gene>
    <name evidence="1" type="ORF">GJU80_10620</name>
</gene>